<evidence type="ECO:0000256" key="1">
    <source>
        <dbReference type="SAM" id="MobiDB-lite"/>
    </source>
</evidence>
<evidence type="ECO:0008006" key="4">
    <source>
        <dbReference type="Google" id="ProtNLM"/>
    </source>
</evidence>
<dbReference type="EMBL" id="MDDG01000011">
    <property type="protein sequence ID" value="OQE36793.1"/>
    <property type="molecule type" value="Genomic_DNA"/>
</dbReference>
<gene>
    <name evidence="2" type="ORF">PENCOP_c011G00126</name>
</gene>
<keyword evidence="3" id="KW-1185">Reference proteome</keyword>
<dbReference type="AlphaFoldDB" id="A0A1V6UFL6"/>
<comment type="caution">
    <text evidence="2">The sequence shown here is derived from an EMBL/GenBank/DDBJ whole genome shotgun (WGS) entry which is preliminary data.</text>
</comment>
<feature type="compositionally biased region" description="Polar residues" evidence="1">
    <location>
        <begin position="394"/>
        <end position="409"/>
    </location>
</feature>
<protein>
    <recommendedName>
        <fullName evidence="4">Myb-like domain-containing protein</fullName>
    </recommendedName>
</protein>
<sequence>MDMMAIPGVPKSWMTHPTQYNASSDYISAYSSGFGSPGGIDKRLSSSPDWYSFFYPSTSTSHLEFPLQQPSPTIDAQRPRKSHTATMNQPHLPGHPMIPTEGRRYLPIGVEDPRTSAYSQSVSPFTTGFRFNSTLSSNGSTYCESDPESIEQLDDPFVTRNMEVHVGLVHPTPRSSLFTGVGHSFLSDTEETLSFPSLGTSEVPGSEQVLSNTLFNVPSSNVAAYHMGTSFNPHIQHAHLTPSTTPPNGKPVNYEEDYPWPLCESTNVEIWCPTRCSNGLSEHSGWHTHNLYNAYSFPSETNEPAAHGYGMGTGLPMPFYGPALVSLGSSASMNHQSYLPPYVPCLPTVEAPPRYQPTSKPVSPNTELKLSDQKPAKSLSPSSSIPMTDGGHSPQPSGEDQSGIETSLHYSDKRNRFLINCKRRGLSYRDIKRVGGFTEAESTLRGRYRTLTKSKDQRVRKPKWHDKDIQLLCEAVNVHAESHDAYSSLANTSMSINESPKVSWKKVAEHIRGNGGSYHFGNATCKKKWCEINNIPS</sequence>
<reference evidence="3" key="1">
    <citation type="journal article" date="2017" name="Nat. Microbiol.">
        <title>Global analysis of biosynthetic gene clusters reveals vast potential of secondary metabolite production in Penicillium species.</title>
        <authorList>
            <person name="Nielsen J.C."/>
            <person name="Grijseels S."/>
            <person name="Prigent S."/>
            <person name="Ji B."/>
            <person name="Dainat J."/>
            <person name="Nielsen K.F."/>
            <person name="Frisvad J.C."/>
            <person name="Workman M."/>
            <person name="Nielsen J."/>
        </authorList>
    </citation>
    <scope>NUCLEOTIDE SEQUENCE [LARGE SCALE GENOMIC DNA]</scope>
    <source>
        <strain evidence="3">IBT 31321</strain>
    </source>
</reference>
<feature type="region of interest" description="Disordered" evidence="1">
    <location>
        <begin position="70"/>
        <end position="100"/>
    </location>
</feature>
<feature type="region of interest" description="Disordered" evidence="1">
    <location>
        <begin position="354"/>
        <end position="409"/>
    </location>
</feature>
<evidence type="ECO:0000313" key="3">
    <source>
        <dbReference type="Proteomes" id="UP000191500"/>
    </source>
</evidence>
<organism evidence="2 3">
    <name type="scientific">Penicillium coprophilum</name>
    <dbReference type="NCBI Taxonomy" id="36646"/>
    <lineage>
        <taxon>Eukaryota</taxon>
        <taxon>Fungi</taxon>
        <taxon>Dikarya</taxon>
        <taxon>Ascomycota</taxon>
        <taxon>Pezizomycotina</taxon>
        <taxon>Eurotiomycetes</taxon>
        <taxon>Eurotiomycetidae</taxon>
        <taxon>Eurotiales</taxon>
        <taxon>Aspergillaceae</taxon>
        <taxon>Penicillium</taxon>
    </lineage>
</organism>
<dbReference type="Proteomes" id="UP000191500">
    <property type="component" value="Unassembled WGS sequence"/>
</dbReference>
<name>A0A1V6UFL6_9EURO</name>
<dbReference type="STRING" id="36646.A0A1V6UFL6"/>
<feature type="compositionally biased region" description="Polar residues" evidence="1">
    <location>
        <begin position="356"/>
        <end position="368"/>
    </location>
</feature>
<proteinExistence type="predicted"/>
<accession>A0A1V6UFL6</accession>
<evidence type="ECO:0000313" key="2">
    <source>
        <dbReference type="EMBL" id="OQE36793.1"/>
    </source>
</evidence>